<evidence type="ECO:0000313" key="5">
    <source>
        <dbReference type="Proteomes" id="UP000070700"/>
    </source>
</evidence>
<feature type="domain" description="RSE1/DDB1/CPSF1 second beta-propeller" evidence="3">
    <location>
        <begin position="553"/>
        <end position="811"/>
    </location>
</feature>
<keyword evidence="5" id="KW-1185">Reference proteome</keyword>
<feature type="region of interest" description="Disordered" evidence="1">
    <location>
        <begin position="131"/>
        <end position="156"/>
    </location>
</feature>
<dbReference type="Pfam" id="PF10433">
    <property type="entry name" value="Beta-prop_RSE1_1st"/>
    <property type="match status" value="1"/>
</dbReference>
<dbReference type="OrthoDB" id="20774at2759"/>
<dbReference type="InterPro" id="IPR018846">
    <property type="entry name" value="Beta-prop_RSE1/DDB1/CPSF1_1st"/>
</dbReference>
<dbReference type="InterPro" id="IPR050358">
    <property type="entry name" value="RSE1/DDB1/CFT1"/>
</dbReference>
<dbReference type="InterPro" id="IPR015943">
    <property type="entry name" value="WD40/YVTN_repeat-like_dom_sf"/>
</dbReference>
<feature type="domain" description="RSE1/DDB1/CPSF1 first beta-propeller" evidence="2">
    <location>
        <begin position="60"/>
        <end position="471"/>
    </location>
</feature>
<reference evidence="4 5" key="1">
    <citation type="submission" date="2015-10" db="EMBL/GenBank/DDBJ databases">
        <title>Full genome of DAOMC 229536 Phialocephala scopiformis, a fungal endophyte of spruce producing the potent anti-insectan compound rugulosin.</title>
        <authorList>
            <consortium name="DOE Joint Genome Institute"/>
            <person name="Walker A.K."/>
            <person name="Frasz S.L."/>
            <person name="Seifert K.A."/>
            <person name="Miller J.D."/>
            <person name="Mondo S.J."/>
            <person name="Labutti K."/>
            <person name="Lipzen A."/>
            <person name="Dockter R."/>
            <person name="Kennedy M."/>
            <person name="Grigoriev I.V."/>
            <person name="Spatafora J.W."/>
        </authorList>
    </citation>
    <scope>NUCLEOTIDE SEQUENCE [LARGE SCALE GENOMIC DNA]</scope>
    <source>
        <strain evidence="4 5">CBS 120377</strain>
    </source>
</reference>
<dbReference type="Gene3D" id="2.130.10.10">
    <property type="entry name" value="YVTN repeat-like/Quinoprotein amine dehydrogenase"/>
    <property type="match status" value="2"/>
</dbReference>
<name>A0A132BEN7_MOLSC</name>
<accession>A0A132BEN7</accession>
<gene>
    <name evidence="4" type="ORF">LY89DRAFT_740042</name>
</gene>
<protein>
    <submittedName>
        <fullName evidence="4">Uncharacterized protein</fullName>
    </submittedName>
</protein>
<dbReference type="InterPro" id="IPR058543">
    <property type="entry name" value="Beta-prop_RSE1/DDB1/CPSF1_2nd"/>
</dbReference>
<dbReference type="GeneID" id="28830267"/>
<evidence type="ECO:0000313" key="4">
    <source>
        <dbReference type="EMBL" id="KUJ10314.1"/>
    </source>
</evidence>
<evidence type="ECO:0000256" key="1">
    <source>
        <dbReference type="SAM" id="MobiDB-lite"/>
    </source>
</evidence>
<dbReference type="KEGG" id="psco:LY89DRAFT_740042"/>
<dbReference type="RefSeq" id="XP_018064669.1">
    <property type="nucleotide sequence ID" value="XM_018220541.1"/>
</dbReference>
<dbReference type="Proteomes" id="UP000070700">
    <property type="component" value="Unassembled WGS sequence"/>
</dbReference>
<evidence type="ECO:0000259" key="3">
    <source>
        <dbReference type="Pfam" id="PF23726"/>
    </source>
</evidence>
<evidence type="ECO:0000259" key="2">
    <source>
        <dbReference type="Pfam" id="PF10433"/>
    </source>
</evidence>
<proteinExistence type="predicted"/>
<dbReference type="STRING" id="149040.A0A132BEN7"/>
<dbReference type="PANTHER" id="PTHR10644">
    <property type="entry name" value="DNA REPAIR/RNA PROCESSING CPSF FAMILY"/>
    <property type="match status" value="1"/>
</dbReference>
<dbReference type="Pfam" id="PF23726">
    <property type="entry name" value="Beta-prop_RSE1_2nd"/>
    <property type="match status" value="1"/>
</dbReference>
<sequence length="1359" mass="151851">MAFESSTLVNGAWTTRTFDVNTALRHFDQQDKDNAANQMAIETTPKLGLLTQTVVRSPLVHWILPVRLRDNRIHDVAFIGDDFVQIKELRSDGLLWDVIRKEDFGARIRNAAVIGSVTAYEQDPDAMVDTTQVKSEGDASDTGQPASSYKSESSATSSRLPPQFLVLQLETGDTIFLMLQTNGSGQPRFVASTYRVSKAMLRCQPGVHIAVDPSSRYMAVGCSEGTFAIYKLQTRATLKQQFSEGKKLQHISQEMHMPAEDSILQLQFLYPPPGNDCQDCIILVALVIRKHKTRILVYEWDAGDAITRIKPKSIKGHLLDDQRQMPLLLIPLVIRSSFVLVYEDFMAVCEGMVSNTPKFTINSFHPDYNESTPFHNGVGSPLWTSWARPFRHKIFLEHSDNIFVAREDGLIKLLHFNNGLNIEHNNIGQFFANCGTSFASLEFEASDHKSGDLLVMGGDGCSGGTYLLQARKLPILTEPIQNWTPAQDIVTTYVSKTTKAYTNGNKFRAKEVIPNPDQIFVCAGKGIKATITEIRQGLEARIGLETEYDTPVLKVWALPSDFEEVEDYDASLFLLSLGDASAVLTLSGDASDIGELDESCTKFNLRSRTIVVTALKNLIVQVTEKAIRVIGGDFLRDYKVCDLPGIVGTNIDNAALNEKVVIFTTYVGNSVHLQVLEHGLFAADMDLDESTTVRTLCTTSTNITSLLVGEISQTQFAIAAEWSESSLRLTFQSIQGEKNHNIDLLDTFADFRTRLDAVASLAMISRHEDTILLLCGTRNGFLITLAISTRTFEIAEKRIDRIGATSVILTADEHPNRENSFFISCDGKLHYLQPVLTGHTGSSTRTWCKQAHSIHQIWLSDAADPSLRQPSITTFAQLRQSTSPTSRLNESLLLVSGSTLFLADLSIQPKVVPRHILIGGTPTRLLYSHSLNALVVGMTIDGKSTLKFMDPETGEDLSQAVARDTHLPVEFIAGLGHLNERIFRLFEWAYVKDHKTWNYIIVATNQGRVLIITAQVSDDDTNGNTTGKSRPRIKYYARHRFRSTDPVYSVAGFPEGLLWCAGTKIYCEVLDQTEKRFVRTTEYDLPSPAINMEYSDGTIYALTESHSLEMLTLDLNEDEGSMIVRTHGDQLTRDGLHHTELQTYQQTPLHLVSDKSCSLVGLWPITNTKADTLDTVFEAELAHSIVRFRSAKCRPIWDDSWVVSAENETVNDSRSNGYPSSQMNQPETLGLSIMGSLSHFTVLQLQTWNYLRFLTDLAIRSPVVCEFTHKDTPLPLGSVFQPKLRMHIDGDILKRCLVGRHLEELLLIGQDTPEATMLFDRFCNVLRGHHGVNFVENAHPEEYLEQAYADLNYFLRPVM</sequence>
<feature type="compositionally biased region" description="Low complexity" evidence="1">
    <location>
        <begin position="147"/>
        <end position="156"/>
    </location>
</feature>
<dbReference type="InParanoid" id="A0A132BEN7"/>
<organism evidence="4 5">
    <name type="scientific">Mollisia scopiformis</name>
    <name type="common">Conifer needle endophyte fungus</name>
    <name type="synonym">Phialocephala scopiformis</name>
    <dbReference type="NCBI Taxonomy" id="149040"/>
    <lineage>
        <taxon>Eukaryota</taxon>
        <taxon>Fungi</taxon>
        <taxon>Dikarya</taxon>
        <taxon>Ascomycota</taxon>
        <taxon>Pezizomycotina</taxon>
        <taxon>Leotiomycetes</taxon>
        <taxon>Helotiales</taxon>
        <taxon>Mollisiaceae</taxon>
        <taxon>Mollisia</taxon>
    </lineage>
</organism>
<dbReference type="EMBL" id="KQ947429">
    <property type="protein sequence ID" value="KUJ10314.1"/>
    <property type="molecule type" value="Genomic_DNA"/>
</dbReference>